<evidence type="ECO:0000313" key="2">
    <source>
        <dbReference type="Proteomes" id="UP001634394"/>
    </source>
</evidence>
<keyword evidence="2" id="KW-1185">Reference proteome</keyword>
<evidence type="ECO:0000313" key="1">
    <source>
        <dbReference type="EMBL" id="KAL3860935.1"/>
    </source>
</evidence>
<dbReference type="Proteomes" id="UP001634394">
    <property type="component" value="Unassembled WGS sequence"/>
</dbReference>
<protein>
    <submittedName>
        <fullName evidence="1">Uncharacterized protein</fullName>
    </submittedName>
</protein>
<dbReference type="AlphaFoldDB" id="A0ABD3VKD0"/>
<gene>
    <name evidence="1" type="ORF">ACJMK2_007030</name>
</gene>
<accession>A0ABD3VKD0</accession>
<reference evidence="1 2" key="1">
    <citation type="submission" date="2024-11" db="EMBL/GenBank/DDBJ databases">
        <title>Chromosome-level genome assembly of the freshwater bivalve Anodonta woodiana.</title>
        <authorList>
            <person name="Chen X."/>
        </authorList>
    </citation>
    <scope>NUCLEOTIDE SEQUENCE [LARGE SCALE GENOMIC DNA]</scope>
    <source>
        <strain evidence="1">MN2024</strain>
        <tissue evidence="1">Gills</tissue>
    </source>
</reference>
<feature type="non-terminal residue" evidence="1">
    <location>
        <position position="75"/>
    </location>
</feature>
<organism evidence="1 2">
    <name type="scientific">Sinanodonta woodiana</name>
    <name type="common">Chinese pond mussel</name>
    <name type="synonym">Anodonta woodiana</name>
    <dbReference type="NCBI Taxonomy" id="1069815"/>
    <lineage>
        <taxon>Eukaryota</taxon>
        <taxon>Metazoa</taxon>
        <taxon>Spiralia</taxon>
        <taxon>Lophotrochozoa</taxon>
        <taxon>Mollusca</taxon>
        <taxon>Bivalvia</taxon>
        <taxon>Autobranchia</taxon>
        <taxon>Heteroconchia</taxon>
        <taxon>Palaeoheterodonta</taxon>
        <taxon>Unionida</taxon>
        <taxon>Unionoidea</taxon>
        <taxon>Unionidae</taxon>
        <taxon>Unioninae</taxon>
        <taxon>Sinanodonta</taxon>
    </lineage>
</organism>
<proteinExistence type="predicted"/>
<dbReference type="EMBL" id="JBJQND010000011">
    <property type="protein sequence ID" value="KAL3860935.1"/>
    <property type="molecule type" value="Genomic_DNA"/>
</dbReference>
<sequence>MWIDAYKWDHSTNPFPVHQKLSDEHIFPNDAQKMRNKLAFKTLNQDRLNLMTMYQESLPEPAQKELTAALSSAAY</sequence>
<comment type="caution">
    <text evidence="1">The sequence shown here is derived from an EMBL/GenBank/DDBJ whole genome shotgun (WGS) entry which is preliminary data.</text>
</comment>
<name>A0ABD3VKD0_SINWO</name>